<reference evidence="4 5" key="1">
    <citation type="journal article" date="2014" name="Arch. Microbiol.">
        <title>Bacillus mesophilum sp. nov., strain IITR-54T, a novel 4-chlorobiphenyl dechlorinating bacterium.</title>
        <authorList>
            <person name="Manickam N."/>
            <person name="Singh N.K."/>
            <person name="Bajaj A."/>
            <person name="Kumar R.M."/>
            <person name="Kaur G."/>
            <person name="Kaur N."/>
            <person name="Bala M."/>
            <person name="Kumar A."/>
            <person name="Mayilraj S."/>
        </authorList>
    </citation>
    <scope>NUCLEOTIDE SEQUENCE [LARGE SCALE GENOMIC DNA]</scope>
    <source>
        <strain evidence="4 5">IITR-54</strain>
    </source>
</reference>
<feature type="domain" description="VOC" evidence="3">
    <location>
        <begin position="4"/>
        <end position="132"/>
    </location>
</feature>
<dbReference type="SUPFAM" id="SSF54593">
    <property type="entry name" value="Glyoxalase/Bleomycin resistance protein/Dihydroxybiphenyl dioxygenase"/>
    <property type="match status" value="1"/>
</dbReference>
<dbReference type="Gene3D" id="3.10.180.10">
    <property type="entry name" value="2,3-Dihydroxybiphenyl 1,2-Dioxygenase, domain 1"/>
    <property type="match status" value="1"/>
</dbReference>
<keyword evidence="5" id="KW-1185">Reference proteome</keyword>
<evidence type="ECO:0000313" key="5">
    <source>
        <dbReference type="Proteomes" id="UP000441354"/>
    </source>
</evidence>
<proteinExistence type="inferred from homology"/>
<accession>A0A7V7RMY5</accession>
<dbReference type="AlphaFoldDB" id="A0A7V7RMY5"/>
<dbReference type="RefSeq" id="WP_151573178.1">
    <property type="nucleotide sequence ID" value="NZ_WBOT01000002.1"/>
</dbReference>
<sequence length="134" mass="14988">MIKKIDHIGITVSSLEKILPFYIDIMKLELLHIEEVESEGVRIAFIAAGETKIELLEPINEESAVARYIRKYGEGMHHIAFAVNSIEERIEEINEKGIKMISSQPKTGAGGAAIAFMHPQSTGRVLVELCERKE</sequence>
<dbReference type="PROSITE" id="PS51819">
    <property type="entry name" value="VOC"/>
    <property type="match status" value="1"/>
</dbReference>
<gene>
    <name evidence="4" type="primary">mce</name>
    <name evidence="4" type="ORF">F7732_06790</name>
</gene>
<evidence type="ECO:0000256" key="2">
    <source>
        <dbReference type="ARBA" id="ARBA00022723"/>
    </source>
</evidence>
<evidence type="ECO:0000313" key="4">
    <source>
        <dbReference type="EMBL" id="KAB2333788.1"/>
    </source>
</evidence>
<comment type="caution">
    <text evidence="4">The sequence shown here is derived from an EMBL/GenBank/DDBJ whole genome shotgun (WGS) entry which is preliminary data.</text>
</comment>
<evidence type="ECO:0000259" key="3">
    <source>
        <dbReference type="PROSITE" id="PS51819"/>
    </source>
</evidence>
<keyword evidence="4" id="KW-0413">Isomerase</keyword>
<dbReference type="InterPro" id="IPR037523">
    <property type="entry name" value="VOC_core"/>
</dbReference>
<dbReference type="EMBL" id="WBOT01000002">
    <property type="protein sequence ID" value="KAB2333788.1"/>
    <property type="molecule type" value="Genomic_DNA"/>
</dbReference>
<dbReference type="Pfam" id="PF13669">
    <property type="entry name" value="Glyoxalase_4"/>
    <property type="match status" value="1"/>
</dbReference>
<dbReference type="InterPro" id="IPR017515">
    <property type="entry name" value="MeMalonyl-CoA_epimerase"/>
</dbReference>
<dbReference type="NCBIfam" id="TIGR03081">
    <property type="entry name" value="metmalonyl_epim"/>
    <property type="match status" value="1"/>
</dbReference>
<dbReference type="PANTHER" id="PTHR43048:SF3">
    <property type="entry name" value="METHYLMALONYL-COA EPIMERASE, MITOCHONDRIAL"/>
    <property type="match status" value="1"/>
</dbReference>
<dbReference type="InterPro" id="IPR051785">
    <property type="entry name" value="MMCE/EMCE_epimerase"/>
</dbReference>
<dbReference type="CDD" id="cd07249">
    <property type="entry name" value="MMCE"/>
    <property type="match status" value="1"/>
</dbReference>
<dbReference type="InterPro" id="IPR029068">
    <property type="entry name" value="Glyas_Bleomycin-R_OHBP_Dase"/>
</dbReference>
<dbReference type="GO" id="GO:0046491">
    <property type="term" value="P:L-methylmalonyl-CoA metabolic process"/>
    <property type="evidence" value="ECO:0007669"/>
    <property type="project" value="TreeGrafter"/>
</dbReference>
<dbReference type="GO" id="GO:0046872">
    <property type="term" value="F:metal ion binding"/>
    <property type="evidence" value="ECO:0007669"/>
    <property type="project" value="UniProtKB-KW"/>
</dbReference>
<keyword evidence="2" id="KW-0479">Metal-binding</keyword>
<dbReference type="PANTHER" id="PTHR43048">
    <property type="entry name" value="METHYLMALONYL-COA EPIMERASE"/>
    <property type="match status" value="1"/>
</dbReference>
<comment type="similarity">
    <text evidence="1">Belongs to the methylmalonyl-CoA epimerase family.</text>
</comment>
<dbReference type="GO" id="GO:0004493">
    <property type="term" value="F:methylmalonyl-CoA epimerase activity"/>
    <property type="evidence" value="ECO:0007669"/>
    <property type="project" value="UniProtKB-EC"/>
</dbReference>
<evidence type="ECO:0000256" key="1">
    <source>
        <dbReference type="ARBA" id="ARBA00009308"/>
    </source>
</evidence>
<name>A0A7V7RMY5_9BACI</name>
<dbReference type="EC" id="5.1.99.1" evidence="4"/>
<protein>
    <submittedName>
        <fullName evidence="4">Methylmalonyl-CoA epimerase</fullName>
        <ecNumber evidence="4">5.1.99.1</ecNumber>
    </submittedName>
</protein>
<dbReference type="Proteomes" id="UP000441354">
    <property type="component" value="Unassembled WGS sequence"/>
</dbReference>
<dbReference type="OrthoDB" id="9788468at2"/>
<organism evidence="4 5">
    <name type="scientific">Bacillus mesophilum</name>
    <dbReference type="NCBI Taxonomy" id="1071718"/>
    <lineage>
        <taxon>Bacteria</taxon>
        <taxon>Bacillati</taxon>
        <taxon>Bacillota</taxon>
        <taxon>Bacilli</taxon>
        <taxon>Bacillales</taxon>
        <taxon>Bacillaceae</taxon>
        <taxon>Bacillus</taxon>
    </lineage>
</organism>